<organism evidence="10 11">
    <name type="scientific">Collybia nuda</name>
    <dbReference type="NCBI Taxonomy" id="64659"/>
    <lineage>
        <taxon>Eukaryota</taxon>
        <taxon>Fungi</taxon>
        <taxon>Dikarya</taxon>
        <taxon>Basidiomycota</taxon>
        <taxon>Agaricomycotina</taxon>
        <taxon>Agaricomycetes</taxon>
        <taxon>Agaricomycetidae</taxon>
        <taxon>Agaricales</taxon>
        <taxon>Tricholomatineae</taxon>
        <taxon>Clitocybaceae</taxon>
        <taxon>Collybia</taxon>
    </lineage>
</organism>
<dbReference type="GO" id="GO:0003904">
    <property type="term" value="F:deoxyribodipyrimidine photo-lyase activity"/>
    <property type="evidence" value="ECO:0007669"/>
    <property type="project" value="TreeGrafter"/>
</dbReference>
<evidence type="ECO:0000313" key="10">
    <source>
        <dbReference type="EMBL" id="KAF9461864.1"/>
    </source>
</evidence>
<dbReference type="Gene3D" id="1.25.40.80">
    <property type="match status" value="1"/>
</dbReference>
<evidence type="ECO:0000256" key="2">
    <source>
        <dbReference type="ARBA" id="ARBA00022630"/>
    </source>
</evidence>
<keyword evidence="4 7" id="KW-0157">Chromophore</keyword>
<evidence type="ECO:0000256" key="1">
    <source>
        <dbReference type="ARBA" id="ARBA00005862"/>
    </source>
</evidence>
<dbReference type="PROSITE" id="PS51645">
    <property type="entry name" value="PHR_CRY_ALPHA_BETA"/>
    <property type="match status" value="1"/>
</dbReference>
<feature type="binding site" evidence="5">
    <location>
        <position position="278"/>
    </location>
    <ligand>
        <name>FAD</name>
        <dbReference type="ChEBI" id="CHEBI:57692"/>
    </ligand>
</feature>
<dbReference type="GO" id="GO:0071949">
    <property type="term" value="F:FAD binding"/>
    <property type="evidence" value="ECO:0007669"/>
    <property type="project" value="TreeGrafter"/>
</dbReference>
<evidence type="ECO:0000256" key="8">
    <source>
        <dbReference type="SAM" id="MobiDB-lite"/>
    </source>
</evidence>
<dbReference type="InterPro" id="IPR002081">
    <property type="entry name" value="Cryptochrome/DNA_photolyase_1"/>
</dbReference>
<gene>
    <name evidence="10" type="ORF">BDZ94DRAFT_1262826</name>
</gene>
<evidence type="ECO:0000256" key="7">
    <source>
        <dbReference type="RuleBase" id="RU367151"/>
    </source>
</evidence>
<dbReference type="InterPro" id="IPR014729">
    <property type="entry name" value="Rossmann-like_a/b/a_fold"/>
</dbReference>
<comment type="similarity">
    <text evidence="1 7">Belongs to the DNA photolyase class-1 family.</text>
</comment>
<dbReference type="PANTHER" id="PTHR11455:SF22">
    <property type="entry name" value="CRYPTOCHROME DASH"/>
    <property type="match status" value="1"/>
</dbReference>
<evidence type="ECO:0000256" key="4">
    <source>
        <dbReference type="ARBA" id="ARBA00022991"/>
    </source>
</evidence>
<dbReference type="GO" id="GO:0003684">
    <property type="term" value="F:damaged DNA binding"/>
    <property type="evidence" value="ECO:0007669"/>
    <property type="project" value="TreeGrafter"/>
</dbReference>
<keyword evidence="11" id="KW-1185">Reference proteome</keyword>
<feature type="binding site" evidence="5">
    <location>
        <begin position="291"/>
        <end position="295"/>
    </location>
    <ligand>
        <name>FAD</name>
        <dbReference type="ChEBI" id="CHEBI:57692"/>
    </ligand>
</feature>
<keyword evidence="3 5" id="KW-0274">FAD</keyword>
<reference evidence="10" key="1">
    <citation type="submission" date="2020-11" db="EMBL/GenBank/DDBJ databases">
        <authorList>
            <consortium name="DOE Joint Genome Institute"/>
            <person name="Ahrendt S."/>
            <person name="Riley R."/>
            <person name="Andreopoulos W."/>
            <person name="Labutti K."/>
            <person name="Pangilinan J."/>
            <person name="Ruiz-Duenas F.J."/>
            <person name="Barrasa J.M."/>
            <person name="Sanchez-Garcia M."/>
            <person name="Camarero S."/>
            <person name="Miyauchi S."/>
            <person name="Serrano A."/>
            <person name="Linde D."/>
            <person name="Babiker R."/>
            <person name="Drula E."/>
            <person name="Ayuso-Fernandez I."/>
            <person name="Pacheco R."/>
            <person name="Padilla G."/>
            <person name="Ferreira P."/>
            <person name="Barriuso J."/>
            <person name="Kellner H."/>
            <person name="Castanera R."/>
            <person name="Alfaro M."/>
            <person name="Ramirez L."/>
            <person name="Pisabarro A.G."/>
            <person name="Kuo A."/>
            <person name="Tritt A."/>
            <person name="Lipzen A."/>
            <person name="He G."/>
            <person name="Yan M."/>
            <person name="Ng V."/>
            <person name="Cullen D."/>
            <person name="Martin F."/>
            <person name="Rosso M.-N."/>
            <person name="Henrissat B."/>
            <person name="Hibbett D."/>
            <person name="Martinez A.T."/>
            <person name="Grigoriev I.V."/>
        </authorList>
    </citation>
    <scope>NUCLEOTIDE SEQUENCE</scope>
    <source>
        <strain evidence="10">CBS 247.69</strain>
    </source>
</reference>
<protein>
    <recommendedName>
        <fullName evidence="7">Cryptochrome DASH</fullName>
    </recommendedName>
</protein>
<dbReference type="EMBL" id="MU150278">
    <property type="protein sequence ID" value="KAF9461864.1"/>
    <property type="molecule type" value="Genomic_DNA"/>
</dbReference>
<dbReference type="GO" id="GO:0000719">
    <property type="term" value="P:photoreactive repair"/>
    <property type="evidence" value="ECO:0007669"/>
    <property type="project" value="TreeGrafter"/>
</dbReference>
<comment type="cofactor">
    <cofactor evidence="5 7">
        <name>FAD</name>
        <dbReference type="ChEBI" id="CHEBI:57692"/>
    </cofactor>
    <text evidence="5 7">Binds 1 FAD per subunit.</text>
</comment>
<accession>A0A9P5Y421</accession>
<feature type="site" description="Electron transfer via tryptophanyl radical" evidence="6">
    <location>
        <position position="468"/>
    </location>
</feature>
<dbReference type="AlphaFoldDB" id="A0A9P5Y421"/>
<dbReference type="Gene3D" id="3.40.50.620">
    <property type="entry name" value="HUPs"/>
    <property type="match status" value="1"/>
</dbReference>
<dbReference type="InterPro" id="IPR036155">
    <property type="entry name" value="Crypto/Photolyase_N_sf"/>
</dbReference>
<comment type="function">
    <text evidence="7">May have a photoreceptor function.</text>
</comment>
<evidence type="ECO:0000256" key="6">
    <source>
        <dbReference type="PIRSR" id="PIRSR602081-2"/>
    </source>
</evidence>
<dbReference type="OrthoDB" id="435881at2759"/>
<feature type="binding site" evidence="5">
    <location>
        <begin position="458"/>
        <end position="460"/>
    </location>
    <ligand>
        <name>FAD</name>
        <dbReference type="ChEBI" id="CHEBI:57692"/>
    </ligand>
</feature>
<dbReference type="InterPro" id="IPR005101">
    <property type="entry name" value="Cryptochr/Photolyase_FAD-bd"/>
</dbReference>
<comment type="caution">
    <text evidence="10">The sequence shown here is derived from an EMBL/GenBank/DDBJ whole genome shotgun (WGS) entry which is preliminary data.</text>
</comment>
<proteinExistence type="inferred from homology"/>
<dbReference type="Pfam" id="PF00875">
    <property type="entry name" value="DNA_photolyase"/>
    <property type="match status" value="1"/>
</dbReference>
<evidence type="ECO:0000259" key="9">
    <source>
        <dbReference type="PROSITE" id="PS51645"/>
    </source>
</evidence>
<dbReference type="NCBIfam" id="TIGR02765">
    <property type="entry name" value="crypto_DASH"/>
    <property type="match status" value="1"/>
</dbReference>
<name>A0A9P5Y421_9AGAR</name>
<dbReference type="InterPro" id="IPR014133">
    <property type="entry name" value="Cry_DASH"/>
</dbReference>
<dbReference type="Gene3D" id="1.10.579.10">
    <property type="entry name" value="DNA Cyclobutane Dipyrimidine Photolyase, subunit A, domain 3"/>
    <property type="match status" value="1"/>
</dbReference>
<feature type="domain" description="Photolyase/cryptochrome alpha/beta" evidence="9">
    <location>
        <begin position="1"/>
        <end position="161"/>
    </location>
</feature>
<evidence type="ECO:0000256" key="3">
    <source>
        <dbReference type="ARBA" id="ARBA00022827"/>
    </source>
</evidence>
<dbReference type="SUPFAM" id="SSF48173">
    <property type="entry name" value="Cryptochrome/photolyase FAD-binding domain"/>
    <property type="match status" value="1"/>
</dbReference>
<dbReference type="InterPro" id="IPR006050">
    <property type="entry name" value="DNA_photolyase_N"/>
</dbReference>
<dbReference type="SUPFAM" id="SSF52425">
    <property type="entry name" value="Cryptochrome/photolyase, N-terminal domain"/>
    <property type="match status" value="1"/>
</dbReference>
<evidence type="ECO:0000313" key="11">
    <source>
        <dbReference type="Proteomes" id="UP000807353"/>
    </source>
</evidence>
<feature type="region of interest" description="Disordered" evidence="8">
    <location>
        <begin position="571"/>
        <end position="594"/>
    </location>
</feature>
<dbReference type="Pfam" id="PF03441">
    <property type="entry name" value="FAD_binding_7"/>
    <property type="match status" value="1"/>
</dbReference>
<feature type="site" description="Electron transfer via tryptophanyl radical" evidence="6">
    <location>
        <position position="389"/>
    </location>
</feature>
<feature type="compositionally biased region" description="Basic and acidic residues" evidence="8">
    <location>
        <begin position="585"/>
        <end position="594"/>
    </location>
</feature>
<evidence type="ECO:0000256" key="5">
    <source>
        <dbReference type="PIRSR" id="PIRSR602081-1"/>
    </source>
</evidence>
<comment type="cofactor">
    <cofactor evidence="7">
        <name>(6R)-5,10-methylene-5,6,7,8-tetrahydrofolate</name>
        <dbReference type="ChEBI" id="CHEBI:15636"/>
    </cofactor>
    <text evidence="7">Binds 1 5,10-methenyltetrahydrofolate (MTHF) per subunit.</text>
</comment>
<keyword evidence="2 5" id="KW-0285">Flavoprotein</keyword>
<dbReference type="Proteomes" id="UP000807353">
    <property type="component" value="Unassembled WGS sequence"/>
</dbReference>
<feature type="site" description="Electron transfer via tryptophanyl radical" evidence="6">
    <location>
        <position position="445"/>
    </location>
</feature>
<dbReference type="PANTHER" id="PTHR11455">
    <property type="entry name" value="CRYPTOCHROME"/>
    <property type="match status" value="1"/>
</dbReference>
<dbReference type="PRINTS" id="PR00147">
    <property type="entry name" value="DNAPHOTLYASE"/>
</dbReference>
<dbReference type="InterPro" id="IPR036134">
    <property type="entry name" value="Crypto/Photolyase_FAD-like_sf"/>
</dbReference>
<sequence>MYLIYLLRRDLRISDNPIIHALKDSTRYTHVLPLYVISPSQIEVSGFLKEGMESPYPETRSRIGKFWRCGPHRTRFLAEGLWDLKHGLRSLGSDLVVRVGRMEEIIQGLLLDKEFSTKVGGVWMAKDWGYEELEEERRVGTTVDSLGGGGVEWKVFNGEETLIHEDDLPVKPSELPDVFTSFRKRLEPLRENIRLPMPSPESFYPLPPLIPGQAHPFVIPTSLEGLHDALQKPLKQSDLEFPPPFPAYTKSAHPFTGGESYAHTRVKHLISSGAMAAYKDTRNGLVGEDFSTKLSGYLSHGFITARQVNAYLVTFEDGTAPSSPTNGDGYGNGENKGTAAVRFELLWRDYMRLCMRKYGHRLFSVHGFRGPPQNTGSRRHHGKTSGARWRTLFESSTAFSRFQNGTTGTGLIDASMRELALTGYTSNRARQNCASFLAIWLGIDWRVGAEWYESMLVDYDVASNWGNWQYVAGVGNDPRGGGEGRRFNPVKQAWDYDPRGEYVRMWVEEMGDVGGGQGNLEVLFQPSKVDEVLARRGSGGVEGKTDRRVLEGLRLIVGSRDPLVEVSYEKRKMGGGKGGKRGGTKMRESRELTV</sequence>